<dbReference type="Gene3D" id="3.30.200.20">
    <property type="entry name" value="Phosphorylase Kinase, domain 1"/>
    <property type="match status" value="1"/>
</dbReference>
<comment type="caution">
    <text evidence="17">The sequence shown here is derived from an EMBL/GenBank/DDBJ whole genome shotgun (WGS) entry which is preliminary data.</text>
</comment>
<evidence type="ECO:0000313" key="17">
    <source>
        <dbReference type="EMBL" id="KAG0479154.1"/>
    </source>
</evidence>
<evidence type="ECO:0000256" key="8">
    <source>
        <dbReference type="ARBA" id="ARBA00022741"/>
    </source>
</evidence>
<comment type="similarity">
    <text evidence="15">Belongs to the protein kinase superfamily.</text>
</comment>
<evidence type="ECO:0000313" key="18">
    <source>
        <dbReference type="Proteomes" id="UP000639772"/>
    </source>
</evidence>
<dbReference type="FunFam" id="1.10.510.10:FF:000468">
    <property type="entry name" value="PTI1-like tyrosine-protein kinase 3"/>
    <property type="match status" value="1"/>
</dbReference>
<dbReference type="Proteomes" id="UP000639772">
    <property type="component" value="Chromosome 6"/>
</dbReference>
<evidence type="ECO:0000256" key="12">
    <source>
        <dbReference type="ARBA" id="ARBA00023136"/>
    </source>
</evidence>
<evidence type="ECO:0000256" key="9">
    <source>
        <dbReference type="ARBA" id="ARBA00022777"/>
    </source>
</evidence>
<dbReference type="InterPro" id="IPR001245">
    <property type="entry name" value="Ser-Thr/Tyr_kinase_cat_dom"/>
</dbReference>
<dbReference type="Pfam" id="PF07714">
    <property type="entry name" value="PK_Tyr_Ser-Thr"/>
    <property type="match status" value="1"/>
</dbReference>
<evidence type="ECO:0000256" key="2">
    <source>
        <dbReference type="ARBA" id="ARBA00012513"/>
    </source>
</evidence>
<keyword evidence="4 15" id="KW-0723">Serine/threonine-protein kinase</keyword>
<dbReference type="Gene3D" id="1.10.510.10">
    <property type="entry name" value="Transferase(Phosphotransferase) domain 1"/>
    <property type="match status" value="1"/>
</dbReference>
<organism evidence="17 18">
    <name type="scientific">Vanilla planifolia</name>
    <name type="common">Vanilla</name>
    <dbReference type="NCBI Taxonomy" id="51239"/>
    <lineage>
        <taxon>Eukaryota</taxon>
        <taxon>Viridiplantae</taxon>
        <taxon>Streptophyta</taxon>
        <taxon>Embryophyta</taxon>
        <taxon>Tracheophyta</taxon>
        <taxon>Spermatophyta</taxon>
        <taxon>Magnoliopsida</taxon>
        <taxon>Liliopsida</taxon>
        <taxon>Asparagales</taxon>
        <taxon>Orchidaceae</taxon>
        <taxon>Vanilloideae</taxon>
        <taxon>Vanilleae</taxon>
        <taxon>Vanilla</taxon>
    </lineage>
</organism>
<dbReference type="SUPFAM" id="SSF56112">
    <property type="entry name" value="Protein kinase-like (PK-like)"/>
    <property type="match status" value="1"/>
</dbReference>
<evidence type="ECO:0000256" key="4">
    <source>
        <dbReference type="ARBA" id="ARBA00022527"/>
    </source>
</evidence>
<evidence type="ECO:0000259" key="16">
    <source>
        <dbReference type="PROSITE" id="PS50011"/>
    </source>
</evidence>
<proteinExistence type="inferred from homology"/>
<dbReference type="InterPro" id="IPR050823">
    <property type="entry name" value="Plant_Ser_Thr_Prot_Kinase"/>
</dbReference>
<dbReference type="AlphaFoldDB" id="A0A835UX51"/>
<dbReference type="GO" id="GO:0005886">
    <property type="term" value="C:plasma membrane"/>
    <property type="evidence" value="ECO:0007669"/>
    <property type="project" value="UniProtKB-SubCell"/>
</dbReference>
<evidence type="ECO:0000256" key="1">
    <source>
        <dbReference type="ARBA" id="ARBA00004162"/>
    </source>
</evidence>
<evidence type="ECO:0000256" key="14">
    <source>
        <dbReference type="PROSITE-ProRule" id="PRU10141"/>
    </source>
</evidence>
<dbReference type="FunFam" id="3.30.200.20:FF:000228">
    <property type="entry name" value="Serine/threonine-protein kinase BIK1"/>
    <property type="match status" value="1"/>
</dbReference>
<evidence type="ECO:0000256" key="5">
    <source>
        <dbReference type="ARBA" id="ARBA00022679"/>
    </source>
</evidence>
<evidence type="ECO:0000256" key="3">
    <source>
        <dbReference type="ARBA" id="ARBA00022475"/>
    </source>
</evidence>
<keyword evidence="9" id="KW-0418">Kinase</keyword>
<dbReference type="InterPro" id="IPR017441">
    <property type="entry name" value="Protein_kinase_ATP_BS"/>
</dbReference>
<evidence type="ECO:0000256" key="6">
    <source>
        <dbReference type="ARBA" id="ARBA00022692"/>
    </source>
</evidence>
<dbReference type="GO" id="GO:0005524">
    <property type="term" value="F:ATP binding"/>
    <property type="evidence" value="ECO:0007669"/>
    <property type="project" value="UniProtKB-UniRule"/>
</dbReference>
<dbReference type="GO" id="GO:0004674">
    <property type="term" value="F:protein serine/threonine kinase activity"/>
    <property type="evidence" value="ECO:0007669"/>
    <property type="project" value="UniProtKB-KW"/>
</dbReference>
<dbReference type="InterPro" id="IPR008271">
    <property type="entry name" value="Ser/Thr_kinase_AS"/>
</dbReference>
<sequence length="372" mass="40795">MGNCGGRSAKCTNFSSPFASKTSLHGSDTSNSAASSKASNTIFSSFGSFKSDASLPSSSLKLFTLNDLKVATKNFRSDSYLGEGGFGIVFKGWIDENSYAPTKPGVGIVVAIKKLKRESFQGHKEWLAEVTYLGQLHHKNLVKLIGYCSESDGKLLVYEYMQRGSLENHLFRRGAQPIPWATRVNIAIDVAHGLSFLHGLETQVIYRDLKASNVLLDSDFNAKLSDFGLARNGPTGDKTHVSTRVVGTRGYAAPEYLATGHLSVKSDIYSFGVVLLELLSGRRALEYQVGEVGDTLVDWAKPFLDDRKKILRIMDTRLEGKYSKKGAQAIASLALQCLHTDPRNRPNMNEVLSTIEELRLPSKEPSLPGIRL</sequence>
<evidence type="ECO:0000256" key="11">
    <source>
        <dbReference type="ARBA" id="ARBA00022989"/>
    </source>
</evidence>
<keyword evidence="10 14" id="KW-0067">ATP-binding</keyword>
<dbReference type="InterPro" id="IPR011009">
    <property type="entry name" value="Kinase-like_dom_sf"/>
</dbReference>
<dbReference type="PANTHER" id="PTHR45621">
    <property type="entry name" value="OS01G0588500 PROTEIN-RELATED"/>
    <property type="match status" value="1"/>
</dbReference>
<keyword evidence="6" id="KW-0812">Transmembrane</keyword>
<name>A0A835UX51_VANPL</name>
<evidence type="ECO:0000256" key="15">
    <source>
        <dbReference type="RuleBase" id="RU000304"/>
    </source>
</evidence>
<dbReference type="OrthoDB" id="4062651at2759"/>
<evidence type="ECO:0000256" key="7">
    <source>
        <dbReference type="ARBA" id="ARBA00022729"/>
    </source>
</evidence>
<evidence type="ECO:0000256" key="13">
    <source>
        <dbReference type="ARBA" id="ARBA00023157"/>
    </source>
</evidence>
<keyword evidence="7" id="KW-0732">Signal</keyword>
<dbReference type="CDD" id="cd14066">
    <property type="entry name" value="STKc_IRAK"/>
    <property type="match status" value="1"/>
</dbReference>
<accession>A0A835UX51</accession>
<dbReference type="InterPro" id="IPR000719">
    <property type="entry name" value="Prot_kinase_dom"/>
</dbReference>
<keyword evidence="3" id="KW-1003">Cell membrane</keyword>
<keyword evidence="12" id="KW-0472">Membrane</keyword>
<dbReference type="PROSITE" id="PS50011">
    <property type="entry name" value="PROTEIN_KINASE_DOM"/>
    <property type="match status" value="1"/>
</dbReference>
<keyword evidence="5" id="KW-0808">Transferase</keyword>
<gene>
    <name evidence="17" type="ORF">HPP92_013873</name>
</gene>
<evidence type="ECO:0000256" key="10">
    <source>
        <dbReference type="ARBA" id="ARBA00022840"/>
    </source>
</evidence>
<dbReference type="SMART" id="SM00220">
    <property type="entry name" value="S_TKc"/>
    <property type="match status" value="1"/>
</dbReference>
<dbReference type="EC" id="2.7.11.1" evidence="2"/>
<keyword evidence="13" id="KW-1015">Disulfide bond</keyword>
<reference evidence="17 18" key="1">
    <citation type="journal article" date="2020" name="Nat. Food">
        <title>A phased Vanilla planifolia genome enables genetic improvement of flavour and production.</title>
        <authorList>
            <person name="Hasing T."/>
            <person name="Tang H."/>
            <person name="Brym M."/>
            <person name="Khazi F."/>
            <person name="Huang T."/>
            <person name="Chambers A.H."/>
        </authorList>
    </citation>
    <scope>NUCLEOTIDE SEQUENCE [LARGE SCALE GENOMIC DNA]</scope>
    <source>
        <tissue evidence="17">Leaf</tissue>
    </source>
</reference>
<dbReference type="PROSITE" id="PS00108">
    <property type="entry name" value="PROTEIN_KINASE_ST"/>
    <property type="match status" value="1"/>
</dbReference>
<dbReference type="EMBL" id="JADCNM010000006">
    <property type="protein sequence ID" value="KAG0479154.1"/>
    <property type="molecule type" value="Genomic_DNA"/>
</dbReference>
<keyword evidence="11" id="KW-1133">Transmembrane helix</keyword>
<protein>
    <recommendedName>
        <fullName evidence="2">non-specific serine/threonine protein kinase</fullName>
        <ecNumber evidence="2">2.7.11.1</ecNumber>
    </recommendedName>
</protein>
<keyword evidence="8 14" id="KW-0547">Nucleotide-binding</keyword>
<feature type="binding site" evidence="14">
    <location>
        <position position="114"/>
    </location>
    <ligand>
        <name>ATP</name>
        <dbReference type="ChEBI" id="CHEBI:30616"/>
    </ligand>
</feature>
<comment type="subcellular location">
    <subcellularLocation>
        <location evidence="1">Cell membrane</location>
        <topology evidence="1">Single-pass membrane protein</topology>
    </subcellularLocation>
</comment>
<dbReference type="PROSITE" id="PS00107">
    <property type="entry name" value="PROTEIN_KINASE_ATP"/>
    <property type="match status" value="1"/>
</dbReference>
<feature type="domain" description="Protein kinase" evidence="16">
    <location>
        <begin position="75"/>
        <end position="367"/>
    </location>
</feature>